<dbReference type="AlphaFoldDB" id="A0A3S5Y0H1"/>
<accession>A0A3S5Y0H1</accession>
<sequence length="547" mass="61998">MPRKLQPNQVVTYKKKITYVNPQNEQKAFFDSFWGIFLIQVLAITAGIATAGVGSAAVAGAGLTQLGSAIASSAIQTTVNFAVSTFFDAVRNDVTTQNLIFNAVFAVTDIGKIGRALKEDKLLKLVNQSGILKEIGIEGQIKNFYQLSNQLALKDVILKDQTKIAFGKTVTDAQILASIFQVSNASMKKEIKSLTYDQLKSYLEIQRVIQQINPSLIYAKTTVKTSKLDLILKNELNVSYDQFLRFDDLEAFNALTKLSTTKVGNNTLAELNNLRMQSKFQDTLLVAYKKNLKSFKNKAKKLNPFYWANKLVNDATKPLEDAIKELHQTAVAKYFPKLNKIGKDIVKKYNLIPCQEKSFLLAYKFEMTGIDGTGMLHIWKKPYKWKKDTRISNYNSVRVWSNLKEVQEFALADNQDIYYNENFALGHGFRQSKLSMLSLLTPGTRKVYKEIRRFQTKVRVLKTILRIGFLESVKSKTRKETNKQKNKIINKSINNAISFVPGGMIFSSSVIKSIKKGRWDNTWARNDIANHTRKKTIKKVVQIKHAI</sequence>
<protein>
    <submittedName>
        <fullName evidence="1">Uncharacterized protein</fullName>
    </submittedName>
</protein>
<organism evidence="1 2">
    <name type="scientific">Mesoplasma entomophilum</name>
    <dbReference type="NCBI Taxonomy" id="2149"/>
    <lineage>
        <taxon>Bacteria</taxon>
        <taxon>Bacillati</taxon>
        <taxon>Mycoplasmatota</taxon>
        <taxon>Mollicutes</taxon>
        <taxon>Entomoplasmatales</taxon>
        <taxon>Entomoplasmataceae</taxon>
        <taxon>Mesoplasma</taxon>
    </lineage>
</organism>
<reference evidence="1 2" key="1">
    <citation type="submission" date="2017-10" db="EMBL/GenBank/DDBJ databases">
        <title>Complete Genome Sequence of Mesoplasma entomophilum.</title>
        <authorList>
            <person name="Knight T.F."/>
            <person name="Citino T."/>
            <person name="Rubinstein R."/>
            <person name="Neuschaefer Z."/>
        </authorList>
    </citation>
    <scope>NUCLEOTIDE SEQUENCE [LARGE SCALE GENOMIC DNA]</scope>
    <source>
        <strain evidence="1 2">TAC</strain>
    </source>
</reference>
<dbReference type="KEGG" id="ment:CS528_02460"/>
<evidence type="ECO:0000313" key="2">
    <source>
        <dbReference type="Proteomes" id="UP000232226"/>
    </source>
</evidence>
<name>A0A3S5Y0H1_9MOLU</name>
<evidence type="ECO:0000313" key="1">
    <source>
        <dbReference type="EMBL" id="ATQ35611.1"/>
    </source>
</evidence>
<dbReference type="RefSeq" id="WP_099651285.1">
    <property type="nucleotide sequence ID" value="NZ_CP024411.1"/>
</dbReference>
<dbReference type="EMBL" id="CP024411">
    <property type="protein sequence ID" value="ATQ35611.1"/>
    <property type="molecule type" value="Genomic_DNA"/>
</dbReference>
<dbReference type="Proteomes" id="UP000232226">
    <property type="component" value="Chromosome"/>
</dbReference>
<keyword evidence="2" id="KW-1185">Reference proteome</keyword>
<gene>
    <name evidence="1" type="ORF">CS528_02460</name>
</gene>
<proteinExistence type="predicted"/>